<dbReference type="PANTHER" id="PTHR43326:SF1">
    <property type="entry name" value="METHIONINE--TRNA LIGASE, MITOCHONDRIAL"/>
    <property type="match status" value="1"/>
</dbReference>
<dbReference type="EC" id="6.1.1.10" evidence="1"/>
<dbReference type="InterPro" id="IPR014758">
    <property type="entry name" value="Met-tRNA_synth"/>
</dbReference>
<dbReference type="Gene3D" id="1.10.730.10">
    <property type="entry name" value="Isoleucyl-tRNA Synthetase, Domain 1"/>
    <property type="match status" value="1"/>
</dbReference>
<evidence type="ECO:0000256" key="3">
    <source>
        <dbReference type="ARBA" id="ARBA00022741"/>
    </source>
</evidence>
<dbReference type="AlphaFoldDB" id="A0A4Y7NLV5"/>
<dbReference type="InterPro" id="IPR015413">
    <property type="entry name" value="Methionyl/Leucyl_tRNA_Synth"/>
</dbReference>
<dbReference type="Gene3D" id="3.40.50.620">
    <property type="entry name" value="HUPs"/>
    <property type="match status" value="1"/>
</dbReference>
<dbReference type="GO" id="GO:0005524">
    <property type="term" value="F:ATP binding"/>
    <property type="evidence" value="ECO:0007669"/>
    <property type="project" value="UniProtKB-KW"/>
</dbReference>
<dbReference type="GO" id="GO:0004825">
    <property type="term" value="F:methionine-tRNA ligase activity"/>
    <property type="evidence" value="ECO:0007669"/>
    <property type="project" value="UniProtKB-EC"/>
</dbReference>
<reference evidence="12" key="1">
    <citation type="submission" date="2018-08" db="EMBL/GenBank/DDBJ databases">
        <authorList>
            <person name="Cornetti L."/>
        </authorList>
    </citation>
    <scope>NUCLEOTIDE SEQUENCE</scope>
    <source>
        <strain evidence="12">OM-SAIQ-clone2</strain>
    </source>
</reference>
<evidence type="ECO:0000259" key="11">
    <source>
        <dbReference type="Pfam" id="PF09334"/>
    </source>
</evidence>
<dbReference type="EMBL" id="LR024610">
    <property type="protein sequence ID" value="SVE94229.1"/>
    <property type="molecule type" value="mRNA"/>
</dbReference>
<evidence type="ECO:0000256" key="6">
    <source>
        <dbReference type="ARBA" id="ARBA00023146"/>
    </source>
</evidence>
<evidence type="ECO:0000256" key="9">
    <source>
        <dbReference type="ARBA" id="ARBA00047364"/>
    </source>
</evidence>
<dbReference type="InterPro" id="IPR033911">
    <property type="entry name" value="MetRS_core"/>
</dbReference>
<sequence>MNNFLSPRQYFMSTQPYCSSFTDPHIGHVYTAIIADAAARFRRLIGYNPVIFSTGTDEHGLKIQQASLLAKKKPSLFCDIVSASFKETFNRCEISYTDYVRTTEKRHRENVHSFWEILSDRGYIYKGKYEGWYCTADEIFVSEDLTTVIKLPDGREQRVSSESNRPVEWSSEENYLFKLSKCREQLIRWMENGPVVRPQRHYNLLKSWLNQELFDLSISRPSTRLSWGIPVPGDASHTIYVWLDALLNYLTVAKSSQSGTNNWPPSVHVIGKDILKFHGIYWPAFLIAAGMEPPKSLLVHGHWLVDDQKMSKTTGNVVSPHSCIDLATVNGFRYFLLHEGVPASDGNFSMKMMVRVANTDLADGIGNLVNRCCGKNLNPLQTRLAVNSSSFEACGSVGLELLQLLQSTPDTVHDEYLNWNFYKGIDNIMALVRGANGLFQIMEPWRLKKEGQTDKLNATMAATMETARIVGILLQPIVPSFSERLLDKLGVPRTERSWEFASVRWSTKDQPLGEQGPVLFPRIKSELYQE</sequence>
<evidence type="ECO:0000256" key="8">
    <source>
        <dbReference type="ARBA" id="ARBA00030331"/>
    </source>
</evidence>
<comment type="catalytic activity">
    <reaction evidence="9">
        <text>tRNA(Met) + L-methionine + ATP = L-methionyl-tRNA(Met) + AMP + diphosphate</text>
        <dbReference type="Rhea" id="RHEA:13481"/>
        <dbReference type="Rhea" id="RHEA-COMP:9667"/>
        <dbReference type="Rhea" id="RHEA-COMP:9698"/>
        <dbReference type="ChEBI" id="CHEBI:30616"/>
        <dbReference type="ChEBI" id="CHEBI:33019"/>
        <dbReference type="ChEBI" id="CHEBI:57844"/>
        <dbReference type="ChEBI" id="CHEBI:78442"/>
        <dbReference type="ChEBI" id="CHEBI:78530"/>
        <dbReference type="ChEBI" id="CHEBI:456215"/>
        <dbReference type="EC" id="6.1.1.10"/>
    </reaction>
</comment>
<dbReference type="Gene3D" id="2.170.220.10">
    <property type="match status" value="1"/>
</dbReference>
<gene>
    <name evidence="12" type="primary">EOG090X05VD</name>
</gene>
<evidence type="ECO:0000256" key="2">
    <source>
        <dbReference type="ARBA" id="ARBA00022598"/>
    </source>
</evidence>
<comment type="similarity">
    <text evidence="10">Belongs to the class-I aminoacyl-tRNA synthetase family.</text>
</comment>
<dbReference type="NCBIfam" id="TIGR00398">
    <property type="entry name" value="metG"/>
    <property type="match status" value="1"/>
</dbReference>
<evidence type="ECO:0000256" key="5">
    <source>
        <dbReference type="ARBA" id="ARBA00022917"/>
    </source>
</evidence>
<keyword evidence="2 10" id="KW-0436">Ligase</keyword>
<keyword evidence="6 10" id="KW-0030">Aminoacyl-tRNA synthetase</keyword>
<evidence type="ECO:0000313" key="12">
    <source>
        <dbReference type="EMBL" id="SVE94229.1"/>
    </source>
</evidence>
<evidence type="ECO:0000256" key="1">
    <source>
        <dbReference type="ARBA" id="ARBA00012838"/>
    </source>
</evidence>
<dbReference type="CDD" id="cd07957">
    <property type="entry name" value="Anticodon_Ia_Met"/>
    <property type="match status" value="1"/>
</dbReference>
<keyword evidence="5 10" id="KW-0648">Protein biosynthesis</keyword>
<dbReference type="PANTHER" id="PTHR43326">
    <property type="entry name" value="METHIONYL-TRNA SYNTHETASE"/>
    <property type="match status" value="1"/>
</dbReference>
<dbReference type="CDD" id="cd00814">
    <property type="entry name" value="MetRS_core"/>
    <property type="match status" value="1"/>
</dbReference>
<dbReference type="GO" id="GO:0006431">
    <property type="term" value="P:methionyl-tRNA aminoacylation"/>
    <property type="evidence" value="ECO:0007669"/>
    <property type="project" value="InterPro"/>
</dbReference>
<dbReference type="SUPFAM" id="SSF52374">
    <property type="entry name" value="Nucleotidylyl transferase"/>
    <property type="match status" value="1"/>
</dbReference>
<dbReference type="InterPro" id="IPR009080">
    <property type="entry name" value="tRNAsynth_Ia_anticodon-bd"/>
</dbReference>
<organism evidence="12">
    <name type="scientific">Simocephalus serrulatus</name>
    <dbReference type="NCBI Taxonomy" id="117539"/>
    <lineage>
        <taxon>Eukaryota</taxon>
        <taxon>Metazoa</taxon>
        <taxon>Ecdysozoa</taxon>
        <taxon>Arthropoda</taxon>
        <taxon>Crustacea</taxon>
        <taxon>Branchiopoda</taxon>
        <taxon>Diplostraca</taxon>
        <taxon>Cladocera</taxon>
        <taxon>Anomopoda</taxon>
        <taxon>Daphniidae</taxon>
        <taxon>Simocephalus</taxon>
    </lineage>
</organism>
<accession>A0A4Y7NLV5</accession>
<dbReference type="PRINTS" id="PR01041">
    <property type="entry name" value="TRNASYNTHMET"/>
</dbReference>
<dbReference type="SUPFAM" id="SSF47323">
    <property type="entry name" value="Anticodon-binding domain of a subclass of class I aminoacyl-tRNA synthetases"/>
    <property type="match status" value="1"/>
</dbReference>
<name>A0A4Y7NLV5_9CRUS</name>
<dbReference type="InterPro" id="IPR014729">
    <property type="entry name" value="Rossmann-like_a/b/a_fold"/>
</dbReference>
<dbReference type="InterPro" id="IPR023457">
    <property type="entry name" value="Met-tRNA_synth_2"/>
</dbReference>
<keyword evidence="4 10" id="KW-0067">ATP-binding</keyword>
<dbReference type="Pfam" id="PF09334">
    <property type="entry name" value="tRNA-synt_1g"/>
    <property type="match status" value="1"/>
</dbReference>
<proteinExistence type="evidence at transcript level"/>
<keyword evidence="3 10" id="KW-0547">Nucleotide-binding</keyword>
<dbReference type="GO" id="GO:0005739">
    <property type="term" value="C:mitochondrion"/>
    <property type="evidence" value="ECO:0007669"/>
    <property type="project" value="UniProtKB-ARBA"/>
</dbReference>
<evidence type="ECO:0000256" key="4">
    <source>
        <dbReference type="ARBA" id="ARBA00022840"/>
    </source>
</evidence>
<protein>
    <recommendedName>
        <fullName evidence="7">Methionine--tRNA ligase, mitochondrial</fullName>
        <ecNumber evidence="1">6.1.1.10</ecNumber>
    </recommendedName>
    <alternativeName>
        <fullName evidence="8">Mitochondrial methionyl-tRNA synthetase</fullName>
    </alternativeName>
</protein>
<feature type="domain" description="Methionyl/Leucyl tRNA synthetase" evidence="11">
    <location>
        <begin position="22"/>
        <end position="372"/>
    </location>
</feature>
<evidence type="ECO:0000256" key="10">
    <source>
        <dbReference type="RuleBase" id="RU363039"/>
    </source>
</evidence>
<dbReference type="FunFam" id="2.170.220.10:FF:000001">
    <property type="entry name" value="methionine--tRNA ligase, mitochondrial"/>
    <property type="match status" value="1"/>
</dbReference>
<dbReference type="InterPro" id="IPR041872">
    <property type="entry name" value="Anticodon_Met"/>
</dbReference>
<evidence type="ECO:0000256" key="7">
    <source>
        <dbReference type="ARBA" id="ARBA00026124"/>
    </source>
</evidence>